<dbReference type="PIRSF" id="PIRSF028754">
    <property type="entry name" value="UCP028754"/>
    <property type="match status" value="1"/>
</dbReference>
<proteinExistence type="predicted"/>
<dbReference type="InterPro" id="IPR038389">
    <property type="entry name" value="PSMG2_sf"/>
</dbReference>
<sequence length="339" mass="37418">MHEEERSMYELEYPAPVVKDNSGEGKGPTMIVAMHGYADAGQAVESSADHLKAALENRQLASFNSDELIDYRSRRPAVTIDNDRALEVEPMDLGLKVLRDNSGKSFLLLSGPEPDMRWEAFTTAVVKLVEKFDIEDTIMLYAAPMPVPHTRPTVVTAHGTASRLTDSMVKMDSTMMVPGAAALYIEKALADKGRTVAGYTAHVPHYLAASPYPQATLELLDSVAKTAQLNIPLGSIEADISRVEGQLDEQVNGSEEIEGVVQQLEQQYDAFMERYREEHPQAIMPGEEAVPSAEEISEEFEAFLASLDEDDSEEIIHTDIDDREDSADDDDDRDLGDDI</sequence>
<name>A0AAP4BXH6_9CORY</name>
<accession>A0AAP4BXH6</accession>
<dbReference type="AlphaFoldDB" id="A0AAP4BXH6"/>
<dbReference type="Gene3D" id="3.40.50.10900">
    <property type="entry name" value="PAC-like subunit"/>
    <property type="match status" value="1"/>
</dbReference>
<evidence type="ECO:0000313" key="2">
    <source>
        <dbReference type="EMBL" id="MDK4334990.1"/>
    </source>
</evidence>
<dbReference type="EMBL" id="JASNVU010000006">
    <property type="protein sequence ID" value="MDK4334990.1"/>
    <property type="molecule type" value="Genomic_DNA"/>
</dbReference>
<dbReference type="InterPro" id="IPR019151">
    <property type="entry name" value="Proteasome_assmbl_chaperone_2"/>
</dbReference>
<comment type="caution">
    <text evidence="2">The sequence shown here is derived from an EMBL/GenBank/DDBJ whole genome shotgun (WGS) entry which is preliminary data.</text>
</comment>
<evidence type="ECO:0000313" key="3">
    <source>
        <dbReference type="Proteomes" id="UP001230317"/>
    </source>
</evidence>
<dbReference type="Pfam" id="PF09754">
    <property type="entry name" value="PAC2"/>
    <property type="match status" value="1"/>
</dbReference>
<dbReference type="Gene3D" id="1.10.287.100">
    <property type="match status" value="1"/>
</dbReference>
<gene>
    <name evidence="2" type="ORF">QPX58_06110</name>
</gene>
<feature type="compositionally biased region" description="Acidic residues" evidence="1">
    <location>
        <begin position="321"/>
        <end position="339"/>
    </location>
</feature>
<dbReference type="RefSeq" id="WP_278723491.1">
    <property type="nucleotide sequence ID" value="NZ_JASNUS010000012.1"/>
</dbReference>
<dbReference type="SUPFAM" id="SSF159659">
    <property type="entry name" value="Cgl1923-like"/>
    <property type="match status" value="1"/>
</dbReference>
<feature type="region of interest" description="Disordered" evidence="1">
    <location>
        <begin position="306"/>
        <end position="339"/>
    </location>
</feature>
<dbReference type="Proteomes" id="UP001230317">
    <property type="component" value="Unassembled WGS sequence"/>
</dbReference>
<dbReference type="InterPro" id="IPR008492">
    <property type="entry name" value="Rv2714-like"/>
</dbReference>
<reference evidence="2" key="1">
    <citation type="submission" date="2023-05" db="EMBL/GenBank/DDBJ databases">
        <title>Metabolic capabilities are highly conserved among human nasal-associated Corynebacterium species in pangenomic analyses.</title>
        <authorList>
            <person name="Tran T.H."/>
            <person name="Roberts A.Q."/>
            <person name="Escapa I.F."/>
            <person name="Gao W."/>
            <person name="Conlan S."/>
            <person name="Kong H."/>
            <person name="Segre J.A."/>
            <person name="Kelly M.S."/>
            <person name="Lemon K.P."/>
        </authorList>
    </citation>
    <scope>NUCLEOTIDE SEQUENCE</scope>
    <source>
        <strain evidence="2">KPL2618</strain>
    </source>
</reference>
<protein>
    <submittedName>
        <fullName evidence="2">PAC2 family protein</fullName>
    </submittedName>
</protein>
<evidence type="ECO:0000256" key="1">
    <source>
        <dbReference type="SAM" id="MobiDB-lite"/>
    </source>
</evidence>
<organism evidence="2 3">
    <name type="scientific">Corynebacterium accolens</name>
    <dbReference type="NCBI Taxonomy" id="38284"/>
    <lineage>
        <taxon>Bacteria</taxon>
        <taxon>Bacillati</taxon>
        <taxon>Actinomycetota</taxon>
        <taxon>Actinomycetes</taxon>
        <taxon>Mycobacteriales</taxon>
        <taxon>Corynebacteriaceae</taxon>
        <taxon>Corynebacterium</taxon>
    </lineage>
</organism>